<evidence type="ECO:0000313" key="5">
    <source>
        <dbReference type="EMBL" id="EED89875.1"/>
    </source>
</evidence>
<evidence type="ECO:0000256" key="3">
    <source>
        <dbReference type="PROSITE-ProRule" id="PRU00221"/>
    </source>
</evidence>
<keyword evidence="1 3" id="KW-0853">WD repeat</keyword>
<dbReference type="eggNOG" id="KOG0263">
    <property type="taxonomic scope" value="Eukaryota"/>
</dbReference>
<feature type="non-terminal residue" evidence="5">
    <location>
        <position position="681"/>
    </location>
</feature>
<dbReference type="STRING" id="35128.B8C9K3"/>
<keyword evidence="6" id="KW-1185">Reference proteome</keyword>
<dbReference type="PaxDb" id="35128-Thaps269515"/>
<dbReference type="SMART" id="SM00320">
    <property type="entry name" value="WD40"/>
    <property type="match status" value="7"/>
</dbReference>
<evidence type="ECO:0000256" key="4">
    <source>
        <dbReference type="SAM" id="MobiDB-lite"/>
    </source>
</evidence>
<feature type="repeat" description="WD" evidence="3">
    <location>
        <begin position="219"/>
        <end position="260"/>
    </location>
</feature>
<feature type="compositionally biased region" description="Acidic residues" evidence="4">
    <location>
        <begin position="437"/>
        <end position="469"/>
    </location>
</feature>
<dbReference type="EMBL" id="CM000646">
    <property type="protein sequence ID" value="EED89875.1"/>
    <property type="molecule type" value="Genomic_DNA"/>
</dbReference>
<dbReference type="PROSITE" id="PS50294">
    <property type="entry name" value="WD_REPEATS_REGION"/>
    <property type="match status" value="2"/>
</dbReference>
<dbReference type="InParanoid" id="B8C9K3"/>
<dbReference type="Pfam" id="PF00400">
    <property type="entry name" value="WD40"/>
    <property type="match status" value="6"/>
</dbReference>
<dbReference type="InterPro" id="IPR001680">
    <property type="entry name" value="WD40_rpt"/>
</dbReference>
<dbReference type="HOGENOM" id="CLU_404160_0_0_1"/>
<dbReference type="GeneID" id="7446863"/>
<proteinExistence type="predicted"/>
<dbReference type="PANTHER" id="PTHR19879:SF1">
    <property type="entry name" value="CANNONBALL-RELATED"/>
    <property type="match status" value="1"/>
</dbReference>
<dbReference type="Proteomes" id="UP000001449">
    <property type="component" value="Chromosome 10"/>
</dbReference>
<reference evidence="5 6" key="2">
    <citation type="journal article" date="2008" name="Nature">
        <title>The Phaeodactylum genome reveals the evolutionary history of diatom genomes.</title>
        <authorList>
            <person name="Bowler C."/>
            <person name="Allen A.E."/>
            <person name="Badger J.H."/>
            <person name="Grimwood J."/>
            <person name="Jabbari K."/>
            <person name="Kuo A."/>
            <person name="Maheswari U."/>
            <person name="Martens C."/>
            <person name="Maumus F."/>
            <person name="Otillar R.P."/>
            <person name="Rayko E."/>
            <person name="Salamov A."/>
            <person name="Vandepoele K."/>
            <person name="Beszteri B."/>
            <person name="Gruber A."/>
            <person name="Heijde M."/>
            <person name="Katinka M."/>
            <person name="Mock T."/>
            <person name="Valentin K."/>
            <person name="Verret F."/>
            <person name="Berges J.A."/>
            <person name="Brownlee C."/>
            <person name="Cadoret J.P."/>
            <person name="Chiovitti A."/>
            <person name="Choi C.J."/>
            <person name="Coesel S."/>
            <person name="De Martino A."/>
            <person name="Detter J.C."/>
            <person name="Durkin C."/>
            <person name="Falciatore A."/>
            <person name="Fournet J."/>
            <person name="Haruta M."/>
            <person name="Huysman M.J."/>
            <person name="Jenkins B.D."/>
            <person name="Jiroutova K."/>
            <person name="Jorgensen R.E."/>
            <person name="Joubert Y."/>
            <person name="Kaplan A."/>
            <person name="Kroger N."/>
            <person name="Kroth P.G."/>
            <person name="La Roche J."/>
            <person name="Lindquist E."/>
            <person name="Lommer M."/>
            <person name="Martin-Jezequel V."/>
            <person name="Lopez P.J."/>
            <person name="Lucas S."/>
            <person name="Mangogna M."/>
            <person name="McGinnis K."/>
            <person name="Medlin L.K."/>
            <person name="Montsant A."/>
            <person name="Oudot-Le Secq M.P."/>
            <person name="Napoli C."/>
            <person name="Obornik M."/>
            <person name="Parker M.S."/>
            <person name="Petit J.L."/>
            <person name="Porcel B.M."/>
            <person name="Poulsen N."/>
            <person name="Robison M."/>
            <person name="Rychlewski L."/>
            <person name="Rynearson T.A."/>
            <person name="Schmutz J."/>
            <person name="Shapiro H."/>
            <person name="Siaut M."/>
            <person name="Stanley M."/>
            <person name="Sussman M.R."/>
            <person name="Taylor A.R."/>
            <person name="Vardi A."/>
            <person name="von Dassow P."/>
            <person name="Vyverman W."/>
            <person name="Willis A."/>
            <person name="Wyrwicz L.S."/>
            <person name="Rokhsar D.S."/>
            <person name="Weissenbach J."/>
            <person name="Armbrust E.V."/>
            <person name="Green B.R."/>
            <person name="Van de Peer Y."/>
            <person name="Grigoriev I.V."/>
        </authorList>
    </citation>
    <scope>NUCLEOTIDE SEQUENCE [LARGE SCALE GENOMIC DNA]</scope>
    <source>
        <strain evidence="5 6">CCMP1335</strain>
    </source>
</reference>
<dbReference type="RefSeq" id="XP_002292679.1">
    <property type="nucleotide sequence ID" value="XM_002292643.1"/>
</dbReference>
<dbReference type="InterPro" id="IPR020472">
    <property type="entry name" value="WD40_PAC1"/>
</dbReference>
<dbReference type="SUPFAM" id="SSF51735">
    <property type="entry name" value="NAD(P)-binding Rossmann-fold domains"/>
    <property type="match status" value="1"/>
</dbReference>
<organism evidence="5 6">
    <name type="scientific">Thalassiosira pseudonana</name>
    <name type="common">Marine diatom</name>
    <name type="synonym">Cyclotella nana</name>
    <dbReference type="NCBI Taxonomy" id="35128"/>
    <lineage>
        <taxon>Eukaryota</taxon>
        <taxon>Sar</taxon>
        <taxon>Stramenopiles</taxon>
        <taxon>Ochrophyta</taxon>
        <taxon>Bacillariophyta</taxon>
        <taxon>Coscinodiscophyceae</taxon>
        <taxon>Thalassiosirophycidae</taxon>
        <taxon>Thalassiosirales</taxon>
        <taxon>Thalassiosiraceae</taxon>
        <taxon>Thalassiosira</taxon>
    </lineage>
</organism>
<feature type="repeat" description="WD" evidence="3">
    <location>
        <begin position="43"/>
        <end position="70"/>
    </location>
</feature>
<reference evidence="5 6" key="1">
    <citation type="journal article" date="2004" name="Science">
        <title>The genome of the diatom Thalassiosira pseudonana: ecology, evolution, and metabolism.</title>
        <authorList>
            <person name="Armbrust E.V."/>
            <person name="Berges J.A."/>
            <person name="Bowler C."/>
            <person name="Green B.R."/>
            <person name="Martinez D."/>
            <person name="Putnam N.H."/>
            <person name="Zhou S."/>
            <person name="Allen A.E."/>
            <person name="Apt K.E."/>
            <person name="Bechner M."/>
            <person name="Brzezinski M.A."/>
            <person name="Chaal B.K."/>
            <person name="Chiovitti A."/>
            <person name="Davis A.K."/>
            <person name="Demarest M.S."/>
            <person name="Detter J.C."/>
            <person name="Glavina T."/>
            <person name="Goodstein D."/>
            <person name="Hadi M.Z."/>
            <person name="Hellsten U."/>
            <person name="Hildebrand M."/>
            <person name="Jenkins B.D."/>
            <person name="Jurka J."/>
            <person name="Kapitonov V.V."/>
            <person name="Kroger N."/>
            <person name="Lau W.W."/>
            <person name="Lane T.W."/>
            <person name="Larimer F.W."/>
            <person name="Lippmeier J.C."/>
            <person name="Lucas S."/>
            <person name="Medina M."/>
            <person name="Montsant A."/>
            <person name="Obornik M."/>
            <person name="Parker M.S."/>
            <person name="Palenik B."/>
            <person name="Pazour G.J."/>
            <person name="Richardson P.M."/>
            <person name="Rynearson T.A."/>
            <person name="Saito M.A."/>
            <person name="Schwartz D.C."/>
            <person name="Thamatrakoln K."/>
            <person name="Valentin K."/>
            <person name="Vardi A."/>
            <person name="Wilkerson F.P."/>
            <person name="Rokhsar D.S."/>
        </authorList>
    </citation>
    <scope>NUCLEOTIDE SEQUENCE [LARGE SCALE GENOMIC DNA]</scope>
    <source>
        <strain evidence="5 6">CCMP1335</strain>
    </source>
</reference>
<keyword evidence="2" id="KW-0677">Repeat</keyword>
<feature type="repeat" description="WD" evidence="3">
    <location>
        <begin position="184"/>
        <end position="218"/>
    </location>
</feature>
<dbReference type="InterPro" id="IPR036322">
    <property type="entry name" value="WD40_repeat_dom_sf"/>
</dbReference>
<gene>
    <name evidence="5" type="ORF">THAPSDRAFT_269515</name>
</gene>
<name>B8C9K3_THAPS</name>
<dbReference type="Gene3D" id="2.130.10.10">
    <property type="entry name" value="YVTN repeat-like/Quinoprotein amine dehydrogenase"/>
    <property type="match status" value="2"/>
</dbReference>
<dbReference type="PANTHER" id="PTHR19879">
    <property type="entry name" value="TRANSCRIPTION INITIATION FACTOR TFIID"/>
    <property type="match status" value="1"/>
</dbReference>
<evidence type="ECO:0000256" key="2">
    <source>
        <dbReference type="ARBA" id="ARBA00022737"/>
    </source>
</evidence>
<dbReference type="PRINTS" id="PR00320">
    <property type="entry name" value="GPROTEINBRPT"/>
</dbReference>
<dbReference type="Gene3D" id="3.40.50.720">
    <property type="entry name" value="NAD(P)-binding Rossmann-like Domain"/>
    <property type="match status" value="1"/>
</dbReference>
<dbReference type="InterPro" id="IPR015943">
    <property type="entry name" value="WD40/YVTN_repeat-like_dom_sf"/>
</dbReference>
<accession>B8C9K3</accession>
<dbReference type="CDD" id="cd00200">
    <property type="entry name" value="WD40"/>
    <property type="match status" value="1"/>
</dbReference>
<sequence>MADPLNPSVLMGSLCSSSEADVGAGAPWLESNIGITSASICLPDGRRVAVGCDDAAVRIWSLDRPTKTASANNPGTNSLGEPSMVLLGHKNGFPVFDVDWTRNGRTLLSAGGDGTCRLWDTEAIGGAALSVYRGHAPSTPVWAVSSAPSGYYFASAGSDYTARIWATDRCTPVRVLSGHISPSVNDVTWHPNCNYVVTASDDKTCRMWDIQTGKCVRLLSGSARGLNKVKVSPSGRYVAGAGYDNVVRIWDLGNGRLVNELRPDSSSPNQSFSDGTIHSLSFSACGAALAVAGEDLTVRIWDVRGAANHLSNPDYFAATRERMPANEGARPGTRVPTRAFKTNGISVLDLKYTKRNLLLACHLTSSVRTINLTPPTSMKLSNILFVISVVVKAPANTIAFSNELVVAHESNEALPVLNLRGLKHNANVIDVEKDASDSDAADDGDDGEEDQVEETPVEDSVEADEAIEADDSKKKKKQTLVVLLTSMPLANALNIVIAGGTGAFGRALSSSLANEGHDVTILCRNSFLASSLHRASSDFGWLGQSFLEKHPGIKLRDWDGGDLLDIVGQDWLGWQEDTLAKADCVVNLVGGYTQQREMAAERIVRESLRVNPTALQIVVAPRDDELKMNSGGSPSLIVPRLKQCDDLVSINCVNCECMRLEANRMEQGCEDIKKVIHARLK</sequence>
<evidence type="ECO:0000256" key="1">
    <source>
        <dbReference type="ARBA" id="ARBA00022574"/>
    </source>
</evidence>
<dbReference type="InterPro" id="IPR019775">
    <property type="entry name" value="WD40_repeat_CS"/>
</dbReference>
<dbReference type="PROSITE" id="PS50082">
    <property type="entry name" value="WD_REPEATS_2"/>
    <property type="match status" value="5"/>
</dbReference>
<dbReference type="PROSITE" id="PS00678">
    <property type="entry name" value="WD_REPEATS_1"/>
    <property type="match status" value="3"/>
</dbReference>
<evidence type="ECO:0000313" key="6">
    <source>
        <dbReference type="Proteomes" id="UP000001449"/>
    </source>
</evidence>
<dbReference type="SUPFAM" id="SSF50978">
    <property type="entry name" value="WD40 repeat-like"/>
    <property type="match status" value="2"/>
</dbReference>
<dbReference type="AlphaFoldDB" id="B8C9K3"/>
<protein>
    <submittedName>
        <fullName evidence="5">WD40-repeat protein</fullName>
    </submittedName>
</protein>
<dbReference type="KEGG" id="tps:THAPSDRAFT_269515"/>
<dbReference type="InterPro" id="IPR036291">
    <property type="entry name" value="NAD(P)-bd_dom_sf"/>
</dbReference>
<feature type="repeat" description="WD" evidence="3">
    <location>
        <begin position="270"/>
        <end position="304"/>
    </location>
</feature>
<feature type="repeat" description="WD" evidence="3">
    <location>
        <begin position="95"/>
        <end position="122"/>
    </location>
</feature>
<feature type="region of interest" description="Disordered" evidence="4">
    <location>
        <begin position="433"/>
        <end position="471"/>
    </location>
</feature>